<dbReference type="Gene3D" id="3.20.20.140">
    <property type="entry name" value="Metal-dependent hydrolases"/>
    <property type="match status" value="1"/>
</dbReference>
<dbReference type="SUPFAM" id="SSF51556">
    <property type="entry name" value="Metallo-dependent hydrolases"/>
    <property type="match status" value="1"/>
</dbReference>
<sequence length="83" mass="9397">MIFDTHAHVFVRGLPLAEHCRYVPDYDATPESYLTHLDRFGIDVGILVQPSFLGTDNHYMRGSSPLPYPVSRCSRCGSKHYAL</sequence>
<dbReference type="EMBL" id="UWXJ01000001">
    <property type="protein sequence ID" value="VCY86523.1"/>
    <property type="molecule type" value="Genomic_DNA"/>
</dbReference>
<proteinExistence type="predicted"/>
<dbReference type="InterPro" id="IPR032466">
    <property type="entry name" value="Metal_Hydrolase"/>
</dbReference>
<evidence type="ECO:0000313" key="2">
    <source>
        <dbReference type="Proteomes" id="UP000281521"/>
    </source>
</evidence>
<evidence type="ECO:0008006" key="3">
    <source>
        <dbReference type="Google" id="ProtNLM"/>
    </source>
</evidence>
<gene>
    <name evidence="1" type="ORF">BANRA_05262</name>
</gene>
<reference evidence="1 2" key="1">
    <citation type="submission" date="2018-10" db="EMBL/GenBank/DDBJ databases">
        <authorList>
            <person name="Noll B N."/>
        </authorList>
    </citation>
    <scope>NUCLEOTIDE SEQUENCE [LARGE SCALE GENOMIC DNA]</scope>
    <source>
        <strain evidence="1">Ecoli022</strain>
    </source>
</reference>
<evidence type="ECO:0000313" key="1">
    <source>
        <dbReference type="EMBL" id="VCY86523.1"/>
    </source>
</evidence>
<accession>A0A3P5DZE7</accession>
<dbReference type="Proteomes" id="UP000281521">
    <property type="component" value="Unassembled WGS sequence"/>
</dbReference>
<organism evidence="1 2">
    <name type="scientific">Escherichia coli</name>
    <dbReference type="NCBI Taxonomy" id="562"/>
    <lineage>
        <taxon>Bacteria</taxon>
        <taxon>Pseudomonadati</taxon>
        <taxon>Pseudomonadota</taxon>
        <taxon>Gammaproteobacteria</taxon>
        <taxon>Enterobacterales</taxon>
        <taxon>Enterobacteriaceae</taxon>
        <taxon>Escherichia</taxon>
    </lineage>
</organism>
<dbReference type="AlphaFoldDB" id="A0A3P5DZE7"/>
<protein>
    <recommendedName>
        <fullName evidence="3">Amidohydrolase</fullName>
    </recommendedName>
</protein>
<name>A0A3P5DZE7_ECOLX</name>